<dbReference type="Pfam" id="PF09444">
    <property type="entry name" value="MRC1"/>
    <property type="match status" value="1"/>
</dbReference>
<feature type="region of interest" description="Disordered" evidence="1">
    <location>
        <begin position="1007"/>
        <end position="1054"/>
    </location>
</feature>
<dbReference type="EMBL" id="JADCUA010000001">
    <property type="protein sequence ID" value="KAH9843876.1"/>
    <property type="molecule type" value="Genomic_DNA"/>
</dbReference>
<feature type="compositionally biased region" description="Polar residues" evidence="1">
    <location>
        <begin position="826"/>
        <end position="836"/>
    </location>
</feature>
<feature type="region of interest" description="Disordered" evidence="1">
    <location>
        <begin position="1073"/>
        <end position="1215"/>
    </location>
</feature>
<feature type="compositionally biased region" description="Low complexity" evidence="1">
    <location>
        <begin position="1036"/>
        <end position="1048"/>
    </location>
</feature>
<feature type="region of interest" description="Disordered" evidence="1">
    <location>
        <begin position="741"/>
        <end position="841"/>
    </location>
</feature>
<accession>A0ABQ8KYP0</accession>
<comment type="caution">
    <text evidence="3">The sequence shown here is derived from an EMBL/GenBank/DDBJ whole genome shotgun (WGS) entry which is preliminary data.</text>
</comment>
<feature type="compositionally biased region" description="Polar residues" evidence="1">
    <location>
        <begin position="135"/>
        <end position="148"/>
    </location>
</feature>
<feature type="compositionally biased region" description="Basic and acidic residues" evidence="1">
    <location>
        <begin position="544"/>
        <end position="558"/>
    </location>
</feature>
<feature type="region of interest" description="Disordered" evidence="1">
    <location>
        <begin position="591"/>
        <end position="712"/>
    </location>
</feature>
<dbReference type="GeneID" id="72007022"/>
<evidence type="ECO:0000259" key="2">
    <source>
        <dbReference type="Pfam" id="PF09444"/>
    </source>
</evidence>
<reference evidence="3 4" key="1">
    <citation type="journal article" date="2021" name="Environ. Microbiol.">
        <title>Gene family expansions and transcriptome signatures uncover fungal adaptations to wood decay.</title>
        <authorList>
            <person name="Hage H."/>
            <person name="Miyauchi S."/>
            <person name="Viragh M."/>
            <person name="Drula E."/>
            <person name="Min B."/>
            <person name="Chaduli D."/>
            <person name="Navarro D."/>
            <person name="Favel A."/>
            <person name="Norest M."/>
            <person name="Lesage-Meessen L."/>
            <person name="Balint B."/>
            <person name="Merenyi Z."/>
            <person name="de Eugenio L."/>
            <person name="Morin E."/>
            <person name="Martinez A.T."/>
            <person name="Baldrian P."/>
            <person name="Stursova M."/>
            <person name="Martinez M.J."/>
            <person name="Novotny C."/>
            <person name="Magnuson J.K."/>
            <person name="Spatafora J.W."/>
            <person name="Maurice S."/>
            <person name="Pangilinan J."/>
            <person name="Andreopoulos W."/>
            <person name="LaButti K."/>
            <person name="Hundley H."/>
            <person name="Na H."/>
            <person name="Kuo A."/>
            <person name="Barry K."/>
            <person name="Lipzen A."/>
            <person name="Henrissat B."/>
            <person name="Riley R."/>
            <person name="Ahrendt S."/>
            <person name="Nagy L.G."/>
            <person name="Grigoriev I.V."/>
            <person name="Martin F."/>
            <person name="Rosso M.N."/>
        </authorList>
    </citation>
    <scope>NUCLEOTIDE SEQUENCE [LARGE SCALE GENOMIC DNA]</scope>
    <source>
        <strain evidence="3 4">CIRM-BRFM 1785</strain>
    </source>
</reference>
<feature type="region of interest" description="Disordered" evidence="1">
    <location>
        <begin position="1"/>
        <end position="298"/>
    </location>
</feature>
<sequence>MDDMAVVGAPDDAGPSRPAVKRTYGRRRDPAPDTSIVDSTIPTSASSRASSNEPPSLEPSHEYPPTSDGLDASASSPASFGDADASNEDNDGTDALSSRYEFDWKKRLRELDEDHEPVHKTVKDASGERALDSEVASSPQPSSPTGDAQRTETRGIGGSSNAIPNKIGGRDDSPVASRSPSPVVRRRQPNRKSLMPAADSGSESSDALDRSPLRAVFSRLPSPSALPAPPTAKAKGKQRAVAKESDAEYASDDDGSGHTKRRRRSEGKGKQKRVKPPTRKEQEETQKATARMMAERDATLPRVQTQQYGLKHFLEQMQKHAVPAPKEVKPVEIPASDPIQQFSSSPSSRIPTEHSQVPSRARSVSLKPFARTPSPVVGASFEPNGLLGHTAVDGDRSSDSSEDEEMPDVGSLIYEEAKKRGEREKLLQLAELKRRALEQQKRLTVADDDDDDGLEIVHEDMQAVARDEAQARRADAAHGVRRSIGRNAQLALAGVPRRKSGVAGPPTLAAAAAPNFQRRKTHDGADGQLTADQLNRVLRQRAEEQKAAEIRQKEEQWKKAGGRLKTRPADAAPSDFKSAVAEFVQKRLAEAQIGDEINGEYEYEDEEDPDYQPAGDNDQVASGEEANSDAENQQVLPSLTELVHGSDNDDENVAPAPRGRRAHPRRALVALDSDDEEGQPSDPLGRVLVADSSFAFPGPQHPPQSLLRRRASTSSLEYYTENGTDKENDVSLMYDRGEDKENTVVASQSSGFSRAGSFFSQSQGRPLLLDDDLPMESTPQDGRRAPFQELPTGDDDENPFSFSSDLRSPARRLTFSPGPPLPPVQSDENAPVQVNPTSPPAIRPVSLKGGLADLFESQASNKATSLVVAPRVIQDGGLSDFFSQQSALDGPAQIKGARTSQDLALTADVTLQPALDINQTLRRKADDIFEKEQEIIAEGANKETSPEKKRMYVNEHGFLTQTRPMWTPARSQLFSPSQLAKRTPILVPDVFSPRPATRHPLATIDALMTNNDDDDDDFDAQPRTRLKRRKISPEKSVPSGSRGGSVSPSPSPHKLRDAFAIMRQASVHPKKALALMGQKGKKSEFIEGEAEESDDDDRRGFGLRKRDDEEEEDDETQDQTLQELVDDQEMDETVLAEDAVLEKHREHLEQDDQDNEKLHQDAIQGKLRLTRRNRGVGFEDDDSDDDDDEAARARRRLQRQKRKIDGDTLDDLAKNPETAPFALAYQDHMVEDEDFVHEEHNDDTLVGSQGMDVDGSGEGEEGEEQEVISAVKLREQLRAAARQKEHVQSLNPHDVSWVDNDEHEEENALLVKEWSGTSKKVSLRKDGDWDPSMQASASRTDLENERDRVRMEKWAKTETRVYGTGRTTASVSVTGGGKKRGGIASRGSGRMAAHGPKQTNKVAKTPSILSTMSTSRREKFQD</sequence>
<feature type="compositionally biased region" description="Basic and acidic residues" evidence="1">
    <location>
        <begin position="1140"/>
        <end position="1160"/>
    </location>
</feature>
<protein>
    <submittedName>
        <fullName evidence="3">MRC1-like domain-containing protein</fullName>
    </submittedName>
</protein>
<feature type="compositionally biased region" description="Low complexity" evidence="1">
    <location>
        <begin position="174"/>
        <end position="183"/>
    </location>
</feature>
<gene>
    <name evidence="3" type="ORF">C8Q71DRAFT_825959</name>
</gene>
<feature type="compositionally biased region" description="Basic and acidic residues" evidence="1">
    <location>
        <begin position="1203"/>
        <end position="1214"/>
    </location>
</feature>
<feature type="compositionally biased region" description="Polar residues" evidence="1">
    <location>
        <begin position="36"/>
        <end position="54"/>
    </location>
</feature>
<feature type="compositionally biased region" description="Low complexity" evidence="1">
    <location>
        <begin position="746"/>
        <end position="764"/>
    </location>
</feature>
<feature type="compositionally biased region" description="Acidic residues" evidence="1">
    <location>
        <begin position="1124"/>
        <end position="1135"/>
    </location>
</feature>
<feature type="compositionally biased region" description="Basic and acidic residues" evidence="1">
    <location>
        <begin position="100"/>
        <end position="132"/>
    </location>
</feature>
<evidence type="ECO:0000313" key="3">
    <source>
        <dbReference type="EMBL" id="KAH9843876.1"/>
    </source>
</evidence>
<feature type="compositionally biased region" description="Basic residues" evidence="1">
    <location>
        <begin position="258"/>
        <end position="277"/>
    </location>
</feature>
<feature type="compositionally biased region" description="Acidic residues" evidence="1">
    <location>
        <begin position="1108"/>
        <end position="1117"/>
    </location>
</feature>
<feature type="region of interest" description="Disordered" evidence="1">
    <location>
        <begin position="1365"/>
        <end position="1422"/>
    </location>
</feature>
<feature type="compositionally biased region" description="Basic and acidic residues" evidence="1">
    <location>
        <begin position="1096"/>
        <end position="1107"/>
    </location>
</feature>
<feature type="region of interest" description="Disordered" evidence="1">
    <location>
        <begin position="1320"/>
        <end position="1348"/>
    </location>
</feature>
<keyword evidence="4" id="KW-1185">Reference proteome</keyword>
<name>A0ABQ8KYP0_9APHY</name>
<feature type="region of interest" description="Disordered" evidence="1">
    <location>
        <begin position="1241"/>
        <end position="1266"/>
    </location>
</feature>
<evidence type="ECO:0000256" key="1">
    <source>
        <dbReference type="SAM" id="MobiDB-lite"/>
    </source>
</evidence>
<feature type="domain" description="DNA replication checkpoint mediator MRC1" evidence="2">
    <location>
        <begin position="1079"/>
        <end position="1222"/>
    </location>
</feature>
<feature type="compositionally biased region" description="Acidic residues" evidence="1">
    <location>
        <begin position="597"/>
        <end position="610"/>
    </location>
</feature>
<dbReference type="Proteomes" id="UP000814176">
    <property type="component" value="Unassembled WGS sequence"/>
</dbReference>
<evidence type="ECO:0000313" key="4">
    <source>
        <dbReference type="Proteomes" id="UP000814176"/>
    </source>
</evidence>
<dbReference type="InterPro" id="IPR018564">
    <property type="entry name" value="Repl_chkpnt_MRC1_dom"/>
</dbReference>
<organism evidence="3 4">
    <name type="scientific">Rhodofomes roseus</name>
    <dbReference type="NCBI Taxonomy" id="34475"/>
    <lineage>
        <taxon>Eukaryota</taxon>
        <taxon>Fungi</taxon>
        <taxon>Dikarya</taxon>
        <taxon>Basidiomycota</taxon>
        <taxon>Agaricomycotina</taxon>
        <taxon>Agaricomycetes</taxon>
        <taxon>Polyporales</taxon>
        <taxon>Rhodofomes</taxon>
    </lineage>
</organism>
<feature type="compositionally biased region" description="Acidic residues" evidence="1">
    <location>
        <begin position="1178"/>
        <end position="1189"/>
    </location>
</feature>
<feature type="compositionally biased region" description="Acidic residues" evidence="1">
    <location>
        <begin position="1086"/>
        <end position="1095"/>
    </location>
</feature>
<feature type="region of interest" description="Disordered" evidence="1">
    <location>
        <begin position="321"/>
        <end position="409"/>
    </location>
</feature>
<feature type="compositionally biased region" description="Polar residues" evidence="1">
    <location>
        <begin position="1397"/>
        <end position="1414"/>
    </location>
</feature>
<proteinExistence type="predicted"/>
<feature type="compositionally biased region" description="Polar residues" evidence="1">
    <location>
        <begin position="338"/>
        <end position="358"/>
    </location>
</feature>
<feature type="compositionally biased region" description="Basic residues" evidence="1">
    <location>
        <begin position="1193"/>
        <end position="1202"/>
    </location>
</feature>
<feature type="compositionally biased region" description="Acidic residues" evidence="1">
    <location>
        <begin position="1255"/>
        <end position="1266"/>
    </location>
</feature>
<feature type="region of interest" description="Disordered" evidence="1">
    <location>
        <begin position="544"/>
        <end position="575"/>
    </location>
</feature>
<dbReference type="RefSeq" id="XP_047784686.1">
    <property type="nucleotide sequence ID" value="XM_047926290.1"/>
</dbReference>